<evidence type="ECO:0000313" key="2">
    <source>
        <dbReference type="EMBL" id="TNN29516.1"/>
    </source>
</evidence>
<organism evidence="2 3">
    <name type="scientific">Liparis tanakae</name>
    <name type="common">Tanaka's snailfish</name>
    <dbReference type="NCBI Taxonomy" id="230148"/>
    <lineage>
        <taxon>Eukaryota</taxon>
        <taxon>Metazoa</taxon>
        <taxon>Chordata</taxon>
        <taxon>Craniata</taxon>
        <taxon>Vertebrata</taxon>
        <taxon>Euteleostomi</taxon>
        <taxon>Actinopterygii</taxon>
        <taxon>Neopterygii</taxon>
        <taxon>Teleostei</taxon>
        <taxon>Neoteleostei</taxon>
        <taxon>Acanthomorphata</taxon>
        <taxon>Eupercaria</taxon>
        <taxon>Perciformes</taxon>
        <taxon>Cottioidei</taxon>
        <taxon>Cottales</taxon>
        <taxon>Liparidae</taxon>
        <taxon>Liparis</taxon>
    </lineage>
</organism>
<keyword evidence="3" id="KW-1185">Reference proteome</keyword>
<dbReference type="AlphaFoldDB" id="A0A4Z2EKU6"/>
<sequence length="116" mass="12145">MADKNPIGRSVKGSNGGDVGAVRPVVERREEEEGGAKDAGKGAGERSAWSGTMFSTLRLLPASSRTMITLQDAESGVSKRRHCGIKCGERGKRTHVTSAHRGPVLAAARIQSGCSV</sequence>
<proteinExistence type="predicted"/>
<name>A0A4Z2EKU6_9TELE</name>
<protein>
    <submittedName>
        <fullName evidence="2">Uncharacterized protein</fullName>
    </submittedName>
</protein>
<evidence type="ECO:0000313" key="3">
    <source>
        <dbReference type="Proteomes" id="UP000314294"/>
    </source>
</evidence>
<reference evidence="2 3" key="1">
    <citation type="submission" date="2019-03" db="EMBL/GenBank/DDBJ databases">
        <title>First draft genome of Liparis tanakae, snailfish: a comprehensive survey of snailfish specific genes.</title>
        <authorList>
            <person name="Kim W."/>
            <person name="Song I."/>
            <person name="Jeong J.-H."/>
            <person name="Kim D."/>
            <person name="Kim S."/>
            <person name="Ryu S."/>
            <person name="Song J.Y."/>
            <person name="Lee S.K."/>
        </authorList>
    </citation>
    <scope>NUCLEOTIDE SEQUENCE [LARGE SCALE GENOMIC DNA]</scope>
    <source>
        <tissue evidence="2">Muscle</tissue>
    </source>
</reference>
<accession>A0A4Z2EKU6</accession>
<feature type="region of interest" description="Disordered" evidence="1">
    <location>
        <begin position="1"/>
        <end position="48"/>
    </location>
</feature>
<comment type="caution">
    <text evidence="2">The sequence shown here is derived from an EMBL/GenBank/DDBJ whole genome shotgun (WGS) entry which is preliminary data.</text>
</comment>
<gene>
    <name evidence="2" type="ORF">EYF80_060334</name>
</gene>
<evidence type="ECO:0000256" key="1">
    <source>
        <dbReference type="SAM" id="MobiDB-lite"/>
    </source>
</evidence>
<feature type="compositionally biased region" description="Basic and acidic residues" evidence="1">
    <location>
        <begin position="25"/>
        <end position="44"/>
    </location>
</feature>
<dbReference type="Proteomes" id="UP000314294">
    <property type="component" value="Unassembled WGS sequence"/>
</dbReference>
<dbReference type="EMBL" id="SRLO01005551">
    <property type="protein sequence ID" value="TNN29516.1"/>
    <property type="molecule type" value="Genomic_DNA"/>
</dbReference>